<accession>A0A3D8IUD4</accession>
<organism evidence="1 2">
    <name type="scientific">Helicobacter cholecystus</name>
    <dbReference type="NCBI Taxonomy" id="45498"/>
    <lineage>
        <taxon>Bacteria</taxon>
        <taxon>Pseudomonadati</taxon>
        <taxon>Campylobacterota</taxon>
        <taxon>Epsilonproteobacteria</taxon>
        <taxon>Campylobacterales</taxon>
        <taxon>Helicobacteraceae</taxon>
        <taxon>Helicobacter</taxon>
    </lineage>
</organism>
<reference evidence="1 2" key="1">
    <citation type="submission" date="2018-04" db="EMBL/GenBank/DDBJ databases">
        <title>Novel Campyloabacter and Helicobacter Species and Strains.</title>
        <authorList>
            <person name="Mannion A.J."/>
            <person name="Shen Z."/>
            <person name="Fox J.G."/>
        </authorList>
    </citation>
    <scope>NUCLEOTIDE SEQUENCE [LARGE SCALE GENOMIC DNA]</scope>
    <source>
        <strain evidence="1 2">ATCC 700242</strain>
    </source>
</reference>
<comment type="caution">
    <text evidence="1">The sequence shown here is derived from an EMBL/GenBank/DDBJ whole genome shotgun (WGS) entry which is preliminary data.</text>
</comment>
<protein>
    <submittedName>
        <fullName evidence="1">Uncharacterized protein</fullName>
    </submittedName>
</protein>
<dbReference type="EMBL" id="NXLU01000005">
    <property type="protein sequence ID" value="RDU68888.1"/>
    <property type="molecule type" value="Genomic_DNA"/>
</dbReference>
<evidence type="ECO:0000313" key="1">
    <source>
        <dbReference type="EMBL" id="RDU68888.1"/>
    </source>
</evidence>
<sequence>MSRSFVAIPKNTSIPINADSPLQSFYTLNADGTKGEALLQPVSLSFKTVTIGEAQYSTFVLDNNVDNEFKLYVTGGDFAWDAQGFDNKGQLNLNKNSIFVSTQGLAMGENGGGTLYIDQSSPADDEKKTFIMDISNIQESSYAFYGNLNFTGKTDGNKQNYSSKTAELRLGGKGIKGNVTLDTLANVNFVFNGTNPLVDGNITVSSDVTATFSNPNGVLVTQGITFNPNSNGTLIFKGNTSIAGGINFNNNAGGSVVFEGDTSITGTINKPGGQGIKGRESSLTFNGAINTIEKFNINDTVPNGQSIFKVIFTESTQSNTIHSLRAVGSRYQSDVSNTNYIIFKGGGHNLIDQSIEALPSSFEGKVGGTNDILFENKGEISGTIKASGGINHIVFNGTGIAEDSLITGVITAERSWLGPARPTLNHIEFKNGGKITSTQTILASGGTNKIEFSGNGNAIIVGDIKTTPANADDSYSYFTFNSTATNTITGNISVVPYGNGKAHNYFTFSAGDNFINGKMEAEWFNRGDTVVNSIEVKDNSRSFTFSGTAIARAGTNQVFTLSAGNNTIQNEGADVLFQDGGTTTVTFSGSGNASIIGNINTRRDGSANITFNSTGLNTIKGDIIGNKYGTNNTTATTTISSDKSLEITGNISTIYSAVTTISVDEGDLSLWGSISNNSGTNTISVTKGNITINGNVSGSSNSAS</sequence>
<name>A0A3D8IUD4_9HELI</name>
<feature type="non-terminal residue" evidence="1">
    <location>
        <position position="704"/>
    </location>
</feature>
<keyword evidence="2" id="KW-1185">Reference proteome</keyword>
<evidence type="ECO:0000313" key="2">
    <source>
        <dbReference type="Proteomes" id="UP000257067"/>
    </source>
</evidence>
<gene>
    <name evidence="1" type="ORF">CQA62_04585</name>
</gene>
<dbReference type="AlphaFoldDB" id="A0A3D8IUD4"/>
<dbReference type="RefSeq" id="WP_147288247.1">
    <property type="nucleotide sequence ID" value="NZ_NXLU01000005.1"/>
</dbReference>
<dbReference type="Proteomes" id="UP000257067">
    <property type="component" value="Unassembled WGS sequence"/>
</dbReference>
<proteinExistence type="predicted"/>